<reference evidence="1" key="1">
    <citation type="journal article" date="2019" name="Sci. Rep.">
        <title>Draft genome of Tanacetum cinerariifolium, the natural source of mosquito coil.</title>
        <authorList>
            <person name="Yamashiro T."/>
            <person name="Shiraishi A."/>
            <person name="Satake H."/>
            <person name="Nakayama K."/>
        </authorList>
    </citation>
    <scope>NUCLEOTIDE SEQUENCE</scope>
</reference>
<feature type="non-terminal residue" evidence="1">
    <location>
        <position position="34"/>
    </location>
</feature>
<protein>
    <submittedName>
        <fullName evidence="1">Uncharacterized protein</fullName>
    </submittedName>
</protein>
<comment type="caution">
    <text evidence="1">The sequence shown here is derived from an EMBL/GenBank/DDBJ whole genome shotgun (WGS) entry which is preliminary data.</text>
</comment>
<evidence type="ECO:0000313" key="1">
    <source>
        <dbReference type="EMBL" id="GFD55532.1"/>
    </source>
</evidence>
<accession>A0A699X611</accession>
<dbReference type="EMBL" id="BKCJ011818980">
    <property type="protein sequence ID" value="GFD55532.1"/>
    <property type="molecule type" value="Genomic_DNA"/>
</dbReference>
<gene>
    <name evidence="1" type="ORF">Tci_927501</name>
</gene>
<dbReference type="AlphaFoldDB" id="A0A699X611"/>
<proteinExistence type="predicted"/>
<organism evidence="1">
    <name type="scientific">Tanacetum cinerariifolium</name>
    <name type="common">Dalmatian daisy</name>
    <name type="synonym">Chrysanthemum cinerariifolium</name>
    <dbReference type="NCBI Taxonomy" id="118510"/>
    <lineage>
        <taxon>Eukaryota</taxon>
        <taxon>Viridiplantae</taxon>
        <taxon>Streptophyta</taxon>
        <taxon>Embryophyta</taxon>
        <taxon>Tracheophyta</taxon>
        <taxon>Spermatophyta</taxon>
        <taxon>Magnoliopsida</taxon>
        <taxon>eudicotyledons</taxon>
        <taxon>Gunneridae</taxon>
        <taxon>Pentapetalae</taxon>
        <taxon>asterids</taxon>
        <taxon>campanulids</taxon>
        <taxon>Asterales</taxon>
        <taxon>Asteraceae</taxon>
        <taxon>Asteroideae</taxon>
        <taxon>Anthemideae</taxon>
        <taxon>Anthemidinae</taxon>
        <taxon>Tanacetum</taxon>
    </lineage>
</organism>
<name>A0A699X611_TANCI</name>
<sequence>MVATRVAVAWWSSYSGGEMVAMEAAMDEREVVMK</sequence>